<dbReference type="Gene3D" id="2.60.40.10">
    <property type="entry name" value="Immunoglobulins"/>
    <property type="match status" value="1"/>
</dbReference>
<evidence type="ECO:0000313" key="3">
    <source>
        <dbReference type="EMBL" id="WOK98768.1"/>
    </source>
</evidence>
<evidence type="ECO:0000256" key="1">
    <source>
        <dbReference type="SAM" id="Coils"/>
    </source>
</evidence>
<dbReference type="InterPro" id="IPR014756">
    <property type="entry name" value="Ig_E-set"/>
</dbReference>
<keyword evidence="1" id="KW-0175">Coiled coil</keyword>
<dbReference type="Pfam" id="PF16561">
    <property type="entry name" value="AMPK1_CBM"/>
    <property type="match status" value="1"/>
</dbReference>
<reference evidence="3 4" key="1">
    <citation type="submission" date="2023-10" db="EMBL/GenBank/DDBJ databases">
        <title>Chromosome-scale genome assembly provides insights into flower coloration mechanisms of Canna indica.</title>
        <authorList>
            <person name="Li C."/>
        </authorList>
    </citation>
    <scope>NUCLEOTIDE SEQUENCE [LARGE SCALE GENOMIC DNA]</scope>
    <source>
        <tissue evidence="3">Flower</tissue>
    </source>
</reference>
<evidence type="ECO:0000259" key="2">
    <source>
        <dbReference type="Pfam" id="PF16561"/>
    </source>
</evidence>
<organism evidence="3 4">
    <name type="scientific">Canna indica</name>
    <name type="common">Indian-shot</name>
    <dbReference type="NCBI Taxonomy" id="4628"/>
    <lineage>
        <taxon>Eukaryota</taxon>
        <taxon>Viridiplantae</taxon>
        <taxon>Streptophyta</taxon>
        <taxon>Embryophyta</taxon>
        <taxon>Tracheophyta</taxon>
        <taxon>Spermatophyta</taxon>
        <taxon>Magnoliopsida</taxon>
        <taxon>Liliopsida</taxon>
        <taxon>Zingiberales</taxon>
        <taxon>Cannaceae</taxon>
        <taxon>Canna</taxon>
    </lineage>
</organism>
<dbReference type="EMBL" id="CP136891">
    <property type="protein sequence ID" value="WOK98768.1"/>
    <property type="molecule type" value="Genomic_DNA"/>
</dbReference>
<feature type="coiled-coil region" evidence="1">
    <location>
        <begin position="229"/>
        <end position="256"/>
    </location>
</feature>
<accession>A0AAQ3Q5S1</accession>
<dbReference type="InterPro" id="IPR013783">
    <property type="entry name" value="Ig-like_fold"/>
</dbReference>
<feature type="domain" description="AMP-activated protein kinase glycogen-binding" evidence="2">
    <location>
        <begin position="288"/>
        <end position="360"/>
    </location>
</feature>
<dbReference type="SUPFAM" id="SSF81296">
    <property type="entry name" value="E set domains"/>
    <property type="match status" value="1"/>
</dbReference>
<dbReference type="GO" id="GO:0009507">
    <property type="term" value="C:chloroplast"/>
    <property type="evidence" value="ECO:0007669"/>
    <property type="project" value="UniProtKB-ARBA"/>
</dbReference>
<dbReference type="AlphaFoldDB" id="A0AAQ3Q5S1"/>
<evidence type="ECO:0000313" key="4">
    <source>
        <dbReference type="Proteomes" id="UP001327560"/>
    </source>
</evidence>
<dbReference type="CDD" id="cd02859">
    <property type="entry name" value="E_set_AMPKbeta_like_N"/>
    <property type="match status" value="1"/>
</dbReference>
<name>A0AAQ3Q5S1_9LILI</name>
<gene>
    <name evidence="3" type="ORF">Cni_G07480</name>
</gene>
<dbReference type="Proteomes" id="UP001327560">
    <property type="component" value="Chromosome 2"/>
</dbReference>
<proteinExistence type="predicted"/>
<keyword evidence="4" id="KW-1185">Reference proteome</keyword>
<dbReference type="PANTHER" id="PTHR47434:SF2">
    <property type="entry name" value="PROTEIN PTST HOMOLOG 3, CHLOROPLASTIC"/>
    <property type="match status" value="1"/>
</dbReference>
<dbReference type="InterPro" id="IPR032640">
    <property type="entry name" value="AMPK1_CBM"/>
</dbReference>
<protein>
    <recommendedName>
        <fullName evidence="2">AMP-activated protein kinase glycogen-binding domain-containing protein</fullName>
    </recommendedName>
</protein>
<dbReference type="PANTHER" id="PTHR47434">
    <property type="entry name" value="PROTEIN PTST HOMOLOG 3, CHLOROPLASTIC"/>
    <property type="match status" value="1"/>
</dbReference>
<sequence>MALALLSSALSFPPTNLCSFSSFRKLQDLRLPSGADPNLARRSRSLAPCCSAERSSRRGRASKSNAELYDELREFISTVGLPADRTPSMKELCENGRKDLANIVRRRGYKAIRELLNSNEVIHSDKISEGNQDLLSENLNETAGDQDRNINLSPDCTFALDNSLEDTIETNRIVCEGSEEFLHLKAKKFTQTGELVTVEGEDSELSQDLNSKVYELDIQNETDHLKGLMDQNEVELSQVKQQIEDEKIALTNLHAKGADELGDMQRLLAEKDIHLSMAKENLTGLKEVHIDYLANGQIVEVAGSFNGWQHRIRMNLHPSSPGSRNQLLWTTVLWLYPGVYEIKFIVDGQWRIDSQLEIAICGSITNNVLRVDI</sequence>